<organism evidence="2 3">
    <name type="scientific">Geodermatophilus maliterrae</name>
    <dbReference type="NCBI Taxonomy" id="3162531"/>
    <lineage>
        <taxon>Bacteria</taxon>
        <taxon>Bacillati</taxon>
        <taxon>Actinomycetota</taxon>
        <taxon>Actinomycetes</taxon>
        <taxon>Geodermatophilales</taxon>
        <taxon>Geodermatophilaceae</taxon>
        <taxon>Geodermatophilus</taxon>
    </lineage>
</organism>
<feature type="compositionally biased region" description="Pro residues" evidence="1">
    <location>
        <begin position="20"/>
        <end position="45"/>
    </location>
</feature>
<evidence type="ECO:0000256" key="1">
    <source>
        <dbReference type="SAM" id="MobiDB-lite"/>
    </source>
</evidence>
<dbReference type="EMBL" id="JBFNXQ010000047">
    <property type="protein sequence ID" value="MEX5719677.1"/>
    <property type="molecule type" value="Genomic_DNA"/>
</dbReference>
<dbReference type="Proteomes" id="UP001560045">
    <property type="component" value="Unassembled WGS sequence"/>
</dbReference>
<proteinExistence type="predicted"/>
<sequence length="113" mass="11810">MHRGRSRPSLGERAAGSGVQPPPGFQVPPDDLPPATPAAPPPPAGRDPSAREDPGRHCWVHAPPGAPGTVPGLLVEWRQRPGGWQGRVAYAVPGPHGPVLVEAWLPAGSLEQR</sequence>
<reference evidence="2 3" key="1">
    <citation type="submission" date="2024-06" db="EMBL/GenBank/DDBJ databases">
        <title>Draft genome sequence of Geodermatophilus badlandi, a novel member of the Geodermatophilaceae isolated from badland sedimentary rocks in the Red desert, Wyoming, USA.</title>
        <authorList>
            <person name="Ben Tekaya S."/>
            <person name="Nouioui I."/>
            <person name="Flores G.M."/>
            <person name="Shaal M.N."/>
            <person name="Bredoire F."/>
            <person name="Basile F."/>
            <person name="Van Diepen L."/>
            <person name="Ward N.L."/>
        </authorList>
    </citation>
    <scope>NUCLEOTIDE SEQUENCE [LARGE SCALE GENOMIC DNA]</scope>
    <source>
        <strain evidence="2 3">WL48A</strain>
    </source>
</reference>
<comment type="caution">
    <text evidence="2">The sequence shown here is derived from an EMBL/GenBank/DDBJ whole genome shotgun (WGS) entry which is preliminary data.</text>
</comment>
<evidence type="ECO:0000313" key="3">
    <source>
        <dbReference type="Proteomes" id="UP001560045"/>
    </source>
</evidence>
<dbReference type="RefSeq" id="WP_369207748.1">
    <property type="nucleotide sequence ID" value="NZ_JBFNXQ010000047.1"/>
</dbReference>
<name>A0ABV3XGH0_9ACTN</name>
<protein>
    <submittedName>
        <fullName evidence="2">Uncharacterized protein</fullName>
    </submittedName>
</protein>
<keyword evidence="3" id="KW-1185">Reference proteome</keyword>
<gene>
    <name evidence="2" type="ORF">ABQ292_15035</name>
</gene>
<accession>A0ABV3XGH0</accession>
<evidence type="ECO:0000313" key="2">
    <source>
        <dbReference type="EMBL" id="MEX5719677.1"/>
    </source>
</evidence>
<feature type="region of interest" description="Disordered" evidence="1">
    <location>
        <begin position="1"/>
        <end position="57"/>
    </location>
</feature>